<dbReference type="InterPro" id="IPR007111">
    <property type="entry name" value="NACHT_NTPase"/>
</dbReference>
<feature type="compositionally biased region" description="Polar residues" evidence="1">
    <location>
        <begin position="1065"/>
        <end position="1078"/>
    </location>
</feature>
<feature type="domain" description="NACHT" evidence="2">
    <location>
        <begin position="134"/>
        <end position="282"/>
    </location>
</feature>
<proteinExistence type="predicted"/>
<dbReference type="OrthoDB" id="10028075at2759"/>
<feature type="compositionally biased region" description="Basic and acidic residues" evidence="1">
    <location>
        <begin position="1281"/>
        <end position="1305"/>
    </location>
</feature>
<reference evidence="4" key="2">
    <citation type="submission" date="2025-08" db="UniProtKB">
        <authorList>
            <consortium name="RefSeq"/>
        </authorList>
    </citation>
    <scope>IDENTIFICATION</scope>
    <source>
        <strain evidence="4">S238N-H82</strain>
        <tissue evidence="4">Testes</tissue>
    </source>
</reference>
<keyword evidence="3" id="KW-1185">Reference proteome</keyword>
<dbReference type="KEGG" id="bfo:118428565"/>
<feature type="region of interest" description="Disordered" evidence="1">
    <location>
        <begin position="929"/>
        <end position="1417"/>
    </location>
</feature>
<feature type="compositionally biased region" description="Basic and acidic residues" evidence="1">
    <location>
        <begin position="1044"/>
        <end position="1055"/>
    </location>
</feature>
<dbReference type="GO" id="GO:0016887">
    <property type="term" value="F:ATP hydrolysis activity"/>
    <property type="evidence" value="ECO:0007669"/>
    <property type="project" value="InterPro"/>
</dbReference>
<dbReference type="Gene3D" id="3.40.50.300">
    <property type="entry name" value="P-loop containing nucleotide triphosphate hydrolases"/>
    <property type="match status" value="1"/>
</dbReference>
<dbReference type="InterPro" id="IPR027417">
    <property type="entry name" value="P-loop_NTPase"/>
</dbReference>
<feature type="region of interest" description="Disordered" evidence="1">
    <location>
        <begin position="1"/>
        <end position="39"/>
    </location>
</feature>
<dbReference type="PANTHER" id="PTHR22605:SF16">
    <property type="entry name" value="E3 UBIQUITIN-PROTEIN LIGASE RNF213"/>
    <property type="match status" value="1"/>
</dbReference>
<feature type="compositionally biased region" description="Acidic residues" evidence="1">
    <location>
        <begin position="1306"/>
        <end position="1333"/>
    </location>
</feature>
<dbReference type="Pfam" id="PF05729">
    <property type="entry name" value="NACHT"/>
    <property type="match status" value="1"/>
</dbReference>
<dbReference type="GO" id="GO:0004842">
    <property type="term" value="F:ubiquitin-protein transferase activity"/>
    <property type="evidence" value="ECO:0007669"/>
    <property type="project" value="InterPro"/>
</dbReference>
<dbReference type="SUPFAM" id="SSF52540">
    <property type="entry name" value="P-loop containing nucleoside triphosphate hydrolases"/>
    <property type="match status" value="1"/>
</dbReference>
<feature type="compositionally biased region" description="Basic and acidic residues" evidence="1">
    <location>
        <begin position="1391"/>
        <end position="1405"/>
    </location>
</feature>
<dbReference type="InterPro" id="IPR031248">
    <property type="entry name" value="RNF213"/>
</dbReference>
<accession>A0A9J7M5B8</accession>
<evidence type="ECO:0000259" key="2">
    <source>
        <dbReference type="Pfam" id="PF05729"/>
    </source>
</evidence>
<feature type="compositionally biased region" description="Basic residues" evidence="1">
    <location>
        <begin position="1378"/>
        <end position="1390"/>
    </location>
</feature>
<dbReference type="OMA" id="THIASYK"/>
<reference evidence="3" key="1">
    <citation type="journal article" date="2020" name="Nat. Ecol. Evol.">
        <title>Deeply conserved synteny resolves early events in vertebrate evolution.</title>
        <authorList>
            <person name="Simakov O."/>
            <person name="Marletaz F."/>
            <person name="Yue J.X."/>
            <person name="O'Connell B."/>
            <person name="Jenkins J."/>
            <person name="Brandt A."/>
            <person name="Calef R."/>
            <person name="Tung C.H."/>
            <person name="Huang T.K."/>
            <person name="Schmutz J."/>
            <person name="Satoh N."/>
            <person name="Yu J.K."/>
            <person name="Putnam N.H."/>
            <person name="Green R.E."/>
            <person name="Rokhsar D.S."/>
        </authorList>
    </citation>
    <scope>NUCLEOTIDE SEQUENCE [LARGE SCALE GENOMIC DNA]</scope>
    <source>
        <strain evidence="3">S238N-H82</strain>
    </source>
</reference>
<evidence type="ECO:0000313" key="3">
    <source>
        <dbReference type="Proteomes" id="UP000001554"/>
    </source>
</evidence>
<dbReference type="Proteomes" id="UP000001554">
    <property type="component" value="Chromosome 13"/>
</dbReference>
<name>A0A9J7M5B8_BRAFL</name>
<dbReference type="RefSeq" id="XP_035694554.1">
    <property type="nucleotide sequence ID" value="XM_035838661.1"/>
</dbReference>
<evidence type="ECO:0000256" key="1">
    <source>
        <dbReference type="SAM" id="MobiDB-lite"/>
    </source>
</evidence>
<protein>
    <submittedName>
        <fullName evidence="4">Uncharacterized protein LOC118428565</fullName>
    </submittedName>
</protein>
<sequence>MATTTSESEAEIFVPSHSEVGTEYDKDAPEPPPTIDKGEAKVGTMVTNENRKMVLKSSDLSIPEVVRASYAASFGPTATASQGADLMNAASVSKSANVEADVIKATRESPPGFATNLEDIASSLEIPQAIPLRVGLEGDPGIGKTLFCQRMALRWTLGMLDNYDLVLMVDVSSVTTSLCDYLYGEHFGSDSFTTPEAFWDYVANHQERVLLLVDGLEILTQKQLHNLGFYDIFVGGALERSHVVITARSGLRTTTLMKVCDFVYILQGPTTVAKVDYVRSYFVEKTSLAERLVAEIETNPQLLELASNPSCLALLCHLQVGQDSRPFRLPTTVTELYTEVFQRLLLSPCSTKPYILEGERMWKDIHLRLMALGQIAWEELKCNRTTFSVHNLRDTYKVLDRLLPLGVLKIEQQYERGVHNELMLSQKCSFINRTWQEYFAAFYVGEKAKSQPNSRQTTQYLQACLERDNSLVCLFTAGHMKSKASPLIRTIEREIKFYRKEIERVPKSREAELRLTDLLRMGLECLQECRAQTNFVHILAQFFTEKLHITEKCTAASLYSIADVLKFQGAQKYQKDQVFVNTLQISVAGRLTARLPMFFDALDRDLRIRSLVFEDNLNLSSARSCGGSISMDCRSLRRFLQRHRSIDEVSCNIDNITISRPAFGAIIDAMTASRSLCCANFKILYDYDSKFAEEFCSLPFEALAVSSLQEFTLELEESCFSQLENESTAENRLSLMSPVVRMLQTSPQMRKMSITIEDTEVHSEKPATRAYTLQVIPLLQAVAGERTLQEFSLQVPRADILILTGTRDLVTRNVVLKKFHLTASETSTPRETTAVSEILQALTNNRSLQCFSLQLEDVPPSCNPNELLRDVIEVLKTNPTLRTFSFVIHKRPLGDCLNMECPSCGEQVLAKQKFCHECGTGLEKRQKFQDSGEFQGAGDGGRVSSTPGTEPVVPAAKQPNDGKEGSPQPGDRNVHVSGLSTDHNANMEIHTLPTSDKSIKPLEAEPMETDNVKDEMGASKDVGSSEALKDGIPQETEGSASSKGGERSLPDDKRPVSPTVLADTLQKSVQLHTPTEETSAGVLGFEEVDVSSLVKEGSGHIEAGQGDTESRNLLASCPPKPADDAMQTSAGVQGFEKGDVSSLVKEGSGHIEAGQGDTESRNLQASCPPKPADDTTGTSTSVQGFEKGDASSVDKGGAKSNKQKRNKPKSDLKASHQLKPTHATTEDEQASKTATNKSDKDEGPPKSGEKPGKKKVQPDSTEEKQSQTPDQPKPTVKPKTKAFEQEIIHHPPKDGHHLEANKEETASGEEQDTGEEETPVQEEGDQQGDEDLQDMPFADTSMEDSFVLVGDEKDEKNRHDGPSEPANNEDTGGWQTVKSRKQKKQDHKNRKQPDNKAKKEQENQSHHTSSPSKIVHQPHLASQYEGGSTMTLHFHVLVSPDFKMKPDVERVHVRSDIVDWKSLAVLEITRHLKDGFLVAEGKCSINLKRVNNRFVSFKYAVVKENGDVKWEFIHYSMGGGVIVNRCFKLLPEQCQAGGDVHLYNDAMQVELGRLDKFKSLIGWTSVEEKVAHDRRIAVQAWLPQWKGFTCDQQGEELLACDVMKQVQAVCHWVGTSPVSDGYYNRKRWELREFSISKVLMEYIGPKLDQLAKTKEQKIESPEAAQARIVSALSICWLVDRYSLQLSEKQAHALFEGLLIRPDAKDKSCREVEAFSLHFCQDGRLKEVTNAVVSIMNTAMTGDALMLKSRWLLALPVLHFLRNESSPFKPTAPTTDFQKTSQKWWGLEGLKYGQFRKDIKYGPAEKPLAVMKELDPAVFDADALLERSCAAILTNKELLDPLTVKTVSLPTLCAAIAVNVATGYSLSLEEDRQDVLALLQTATALAASHVSDDTADKGDDTTRQEACQTFCIAHNVLMSCLEACTYRDRHPILIGAVGLAAACMSNLWQRMGSATETKAQNMQTNMMKLIEKETSWVIRWLGKQLNVRISYGAEEESKIWLGLLSVDWGKEEVESYWNKSLLGMLRERLLAISTMERVELFCSLDTSTFPQHLAQCFSDAAFDAVDNIVKSKNGQQIVASYTRSPNESKYKYGSLFSRMLCRTWPATNQGRTPPTDFRLLQHMLTWQPCAGILKLFGEASDLVEVLDEDSQTHIASYKSLLGTTIQELTKATIIISHLQLLLNHKKQFLELCSAVVVKGEEEDKTKKAKGSGKHDANMVVKVGDSAWPVKQLEKVLDWRGKELAAIKTETRQIECFLGMCEDIKPVACEELVQKVRRDTSTISLSNLCQPVAGDDITNVSFDLNQPPNITYFGITPEFREMLSHLEGLSKSTVFNKIWEKMRQTEPGEEEEAMPALSVDDVLNQVWKPAYQKWLELRQSVKDGNIKLQEVDETFGQFKNKNLENEMKMLAKNPREGWIKDRVLQIQQYHQLNKHLDAADVVKDVKEKYNLKGDFKGVEVLLHSVPNLKHRSRLRSDSSGMFKFFLACS</sequence>
<dbReference type="PANTHER" id="PTHR22605">
    <property type="entry name" value="RZ-TYPE DOMAIN-CONTAINING PROTEIN"/>
    <property type="match status" value="1"/>
</dbReference>
<dbReference type="GeneID" id="118428565"/>
<feature type="compositionally biased region" description="Polar residues" evidence="1">
    <location>
        <begin position="1365"/>
        <end position="1377"/>
    </location>
</feature>
<evidence type="ECO:0000313" key="4">
    <source>
        <dbReference type="RefSeq" id="XP_035694554.1"/>
    </source>
</evidence>
<gene>
    <name evidence="4" type="primary">LOC118428565</name>
</gene>
<feature type="compositionally biased region" description="Basic and acidic residues" evidence="1">
    <location>
        <begin position="1350"/>
        <end position="1362"/>
    </location>
</feature>
<organism evidence="3 4">
    <name type="scientific">Branchiostoma floridae</name>
    <name type="common">Florida lancelet</name>
    <name type="synonym">Amphioxus</name>
    <dbReference type="NCBI Taxonomy" id="7739"/>
    <lineage>
        <taxon>Eukaryota</taxon>
        <taxon>Metazoa</taxon>
        <taxon>Chordata</taxon>
        <taxon>Cephalochordata</taxon>
        <taxon>Leptocardii</taxon>
        <taxon>Amphioxiformes</taxon>
        <taxon>Branchiostomatidae</taxon>
        <taxon>Branchiostoma</taxon>
    </lineage>
</organism>
<feature type="compositionally biased region" description="Basic and acidic residues" evidence="1">
    <location>
        <begin position="1237"/>
        <end position="1251"/>
    </location>
</feature>